<dbReference type="HOGENOM" id="CLU_2858625_0_0_5"/>
<dbReference type="Proteomes" id="UP000000643">
    <property type="component" value="Chromosome"/>
</dbReference>
<protein>
    <submittedName>
        <fullName evidence="1">Uncharacterized protein</fullName>
    </submittedName>
</protein>
<organism evidence="1 2">
    <name type="scientific">Bartonella bacilliformis (strain ATCC 35685 / KC583 / Herrer 020/F12,63)</name>
    <dbReference type="NCBI Taxonomy" id="360095"/>
    <lineage>
        <taxon>Bacteria</taxon>
        <taxon>Pseudomonadati</taxon>
        <taxon>Pseudomonadota</taxon>
        <taxon>Alphaproteobacteria</taxon>
        <taxon>Hyphomicrobiales</taxon>
        <taxon>Bartonellaceae</taxon>
        <taxon>Bartonella</taxon>
    </lineage>
</organism>
<reference evidence="1 2" key="1">
    <citation type="submission" date="2006-12" db="EMBL/GenBank/DDBJ databases">
        <authorList>
            <person name="Hendrix L."/>
            <person name="Mohamoud Y."/>
            <person name="Radune D."/>
            <person name="Shvartsbeyn A."/>
            <person name="Daugherty S."/>
            <person name="Dodson R."/>
            <person name="Durkin A.S."/>
            <person name="Harkins D."/>
            <person name="Huot H."/>
            <person name="Kothari S.P."/>
            <person name="Madupu R."/>
            <person name="Li J."/>
            <person name="Nelson W.C."/>
            <person name="Shrivastava S."/>
            <person name="Giglio M.G."/>
            <person name="Haft D."/>
            <person name="Selengut J."/>
            <person name="Fraser-Ligget C."/>
            <person name="Seshadri R."/>
        </authorList>
    </citation>
    <scope>NUCLEOTIDE SEQUENCE [LARGE SCALE GENOMIC DNA]</scope>
    <source>
        <strain evidence="2">ATCC 35685 / NCTC 12138 / KC583</strain>
    </source>
</reference>
<dbReference type="EMBL" id="CP000524">
    <property type="protein sequence ID" value="ABM45253.1"/>
    <property type="molecule type" value="Genomic_DNA"/>
</dbReference>
<sequence length="64" mass="7580">MQKTSQNLKEREGIYGLLYRLLSQKWREGYKGATWGIAKYFSKENKRNIGEYFSFILMFGLCTS</sequence>
<proteinExistence type="predicted"/>
<dbReference type="STRING" id="360095.BARBAKC583_0133"/>
<evidence type="ECO:0000313" key="1">
    <source>
        <dbReference type="EMBL" id="ABM45253.1"/>
    </source>
</evidence>
<dbReference type="KEGG" id="bbk:BARBAKC583_0133"/>
<gene>
    <name evidence="1" type="ordered locus">BARBAKC583_0133</name>
</gene>
<evidence type="ECO:0000313" key="2">
    <source>
        <dbReference type="Proteomes" id="UP000000643"/>
    </source>
</evidence>
<name>A1UR68_BARBK</name>
<dbReference type="AlphaFoldDB" id="A1UR68"/>
<accession>A1UR68</accession>